<dbReference type="AlphaFoldDB" id="A0A292PV73"/>
<organism evidence="2 3">
    <name type="scientific">Tuber aestivum</name>
    <name type="common">summer truffle</name>
    <dbReference type="NCBI Taxonomy" id="59557"/>
    <lineage>
        <taxon>Eukaryota</taxon>
        <taxon>Fungi</taxon>
        <taxon>Dikarya</taxon>
        <taxon>Ascomycota</taxon>
        <taxon>Pezizomycotina</taxon>
        <taxon>Pezizomycetes</taxon>
        <taxon>Pezizales</taxon>
        <taxon>Tuberaceae</taxon>
        <taxon>Tuber</taxon>
    </lineage>
</organism>
<proteinExistence type="predicted"/>
<protein>
    <submittedName>
        <fullName evidence="2">Uncharacterized protein</fullName>
    </submittedName>
</protein>
<feature type="compositionally biased region" description="Low complexity" evidence="1">
    <location>
        <begin position="1"/>
        <end position="18"/>
    </location>
</feature>
<name>A0A292PV73_9PEZI</name>
<keyword evidence="3" id="KW-1185">Reference proteome</keyword>
<reference evidence="2" key="1">
    <citation type="submission" date="2015-10" db="EMBL/GenBank/DDBJ databases">
        <authorList>
            <person name="Regsiter A."/>
            <person name="william w."/>
        </authorList>
    </citation>
    <scope>NUCLEOTIDE SEQUENCE</scope>
    <source>
        <strain evidence="2">Montdore</strain>
    </source>
</reference>
<evidence type="ECO:0000313" key="2">
    <source>
        <dbReference type="EMBL" id="CUS11034.1"/>
    </source>
</evidence>
<evidence type="ECO:0000313" key="3">
    <source>
        <dbReference type="Proteomes" id="UP001412239"/>
    </source>
</evidence>
<dbReference type="Proteomes" id="UP001412239">
    <property type="component" value="Unassembled WGS sequence"/>
</dbReference>
<gene>
    <name evidence="2" type="ORF">GSTUAT00004901001</name>
</gene>
<evidence type="ECO:0000256" key="1">
    <source>
        <dbReference type="SAM" id="MobiDB-lite"/>
    </source>
</evidence>
<feature type="region of interest" description="Disordered" evidence="1">
    <location>
        <begin position="1"/>
        <end position="44"/>
    </location>
</feature>
<sequence length="176" mass="19153">MLTPPITPKTSSGTSSPPADLTRPQQSSTWEIEPGMISRPRPQPCRHRHGALLRVVILGFASTNIVEINSVQNLIGVRKPLDWYVAPDMGEWRLAPIGSRCGKRALTTAGFGFHSDTEREPRRRRALTRRVGDRLIGAEEDGVRRIGIPTSAGNGGSSSSLVGLIGCFSMLILMKL</sequence>
<accession>A0A292PV73</accession>
<dbReference type="EMBL" id="LN891033">
    <property type="protein sequence ID" value="CUS11034.1"/>
    <property type="molecule type" value="Genomic_DNA"/>
</dbReference>